<dbReference type="CDD" id="cd00093">
    <property type="entry name" value="HTH_XRE"/>
    <property type="match status" value="1"/>
</dbReference>
<dbReference type="EMBL" id="AAYA01000008">
    <property type="protein sequence ID" value="EBA07709.1"/>
    <property type="molecule type" value="Genomic_DNA"/>
</dbReference>
<organism evidence="4 5">
    <name type="scientific">Sagittula stellata (strain ATCC 700073 / DSM 11524 / E-37)</name>
    <dbReference type="NCBI Taxonomy" id="388399"/>
    <lineage>
        <taxon>Bacteria</taxon>
        <taxon>Pseudomonadati</taxon>
        <taxon>Pseudomonadota</taxon>
        <taxon>Alphaproteobacteria</taxon>
        <taxon>Rhodobacterales</taxon>
        <taxon>Roseobacteraceae</taxon>
        <taxon>Sagittula</taxon>
    </lineage>
</organism>
<dbReference type="GO" id="GO:0003677">
    <property type="term" value="F:DNA binding"/>
    <property type="evidence" value="ECO:0007669"/>
    <property type="project" value="UniProtKB-KW"/>
</dbReference>
<name>A3K5A8_SAGS3</name>
<dbReference type="InterPro" id="IPR010982">
    <property type="entry name" value="Lambda_DNA-bd_dom_sf"/>
</dbReference>
<sequence>MQDTDWYGPDVATLGDRLAAAREAQGMSQETLAKNLGIKLTTLERWEDDLSEPRANKLSMVAGILNVSMVWLITGEGEGVGNPEEDTTMGADFTEILAEMRALRVQIKARTDKLGQLEKRLRQALKEAAL</sequence>
<dbReference type="SMART" id="SM00530">
    <property type="entry name" value="HTH_XRE"/>
    <property type="match status" value="1"/>
</dbReference>
<dbReference type="AlphaFoldDB" id="A3K5A8"/>
<protein>
    <submittedName>
        <fullName evidence="4">DNA-binding protein, putative</fullName>
    </submittedName>
</protein>
<dbReference type="PANTHER" id="PTHR46558:SF13">
    <property type="entry name" value="HTH-TYPE TRANSCRIPTIONAL REGULATOR IMMR"/>
    <property type="match status" value="1"/>
</dbReference>
<comment type="caution">
    <text evidence="4">The sequence shown here is derived from an EMBL/GenBank/DDBJ whole genome shotgun (WGS) entry which is preliminary data.</text>
</comment>
<dbReference type="eggNOG" id="COG1396">
    <property type="taxonomic scope" value="Bacteria"/>
</dbReference>
<accession>A3K5A8</accession>
<dbReference type="SUPFAM" id="SSF47413">
    <property type="entry name" value="lambda repressor-like DNA-binding domains"/>
    <property type="match status" value="1"/>
</dbReference>
<dbReference type="RefSeq" id="WP_005860146.1">
    <property type="nucleotide sequence ID" value="NZ_AAYA01000008.1"/>
</dbReference>
<evidence type="ECO:0000313" key="4">
    <source>
        <dbReference type="EMBL" id="EBA07709.1"/>
    </source>
</evidence>
<evidence type="ECO:0000313" key="5">
    <source>
        <dbReference type="Proteomes" id="UP000005713"/>
    </source>
</evidence>
<keyword evidence="1 4" id="KW-0238">DNA-binding</keyword>
<evidence type="ECO:0000256" key="1">
    <source>
        <dbReference type="ARBA" id="ARBA00023125"/>
    </source>
</evidence>
<proteinExistence type="predicted"/>
<dbReference type="Pfam" id="PF01381">
    <property type="entry name" value="HTH_3"/>
    <property type="match status" value="1"/>
</dbReference>
<dbReference type="Gene3D" id="1.10.260.40">
    <property type="entry name" value="lambda repressor-like DNA-binding domains"/>
    <property type="match status" value="1"/>
</dbReference>
<dbReference type="Proteomes" id="UP000005713">
    <property type="component" value="Unassembled WGS sequence"/>
</dbReference>
<dbReference type="InterPro" id="IPR001387">
    <property type="entry name" value="Cro/C1-type_HTH"/>
</dbReference>
<keyword evidence="5" id="KW-1185">Reference proteome</keyword>
<feature type="coiled-coil region" evidence="2">
    <location>
        <begin position="100"/>
        <end position="127"/>
    </location>
</feature>
<dbReference type="OrthoDB" id="5659783at2"/>
<reference evidence="4 5" key="1">
    <citation type="submission" date="2006-06" db="EMBL/GenBank/DDBJ databases">
        <authorList>
            <person name="Moran M.A."/>
            <person name="Ferriera S."/>
            <person name="Johnson J."/>
            <person name="Kravitz S."/>
            <person name="Beeson K."/>
            <person name="Sutton G."/>
            <person name="Rogers Y.-H."/>
            <person name="Friedman R."/>
            <person name="Frazier M."/>
            <person name="Venter J.C."/>
        </authorList>
    </citation>
    <scope>NUCLEOTIDE SEQUENCE [LARGE SCALE GENOMIC DNA]</scope>
    <source>
        <strain evidence="4 5">E-37</strain>
    </source>
</reference>
<evidence type="ECO:0000256" key="2">
    <source>
        <dbReference type="SAM" id="Coils"/>
    </source>
</evidence>
<dbReference type="PANTHER" id="PTHR46558">
    <property type="entry name" value="TRACRIPTIONAL REGULATORY PROTEIN-RELATED-RELATED"/>
    <property type="match status" value="1"/>
</dbReference>
<evidence type="ECO:0000259" key="3">
    <source>
        <dbReference type="PROSITE" id="PS50943"/>
    </source>
</evidence>
<dbReference type="PROSITE" id="PS50943">
    <property type="entry name" value="HTH_CROC1"/>
    <property type="match status" value="1"/>
</dbReference>
<keyword evidence="2" id="KW-0175">Coiled coil</keyword>
<gene>
    <name evidence="4" type="ORF">SSE37_14023</name>
</gene>
<feature type="domain" description="HTH cro/C1-type" evidence="3">
    <location>
        <begin position="18"/>
        <end position="72"/>
    </location>
</feature>